<feature type="transmembrane region" description="Helical" evidence="8">
    <location>
        <begin position="278"/>
        <end position="295"/>
    </location>
</feature>
<keyword evidence="8" id="KW-0812">Transmembrane</keyword>
<dbReference type="SUPFAM" id="SSF55874">
    <property type="entry name" value="ATPase domain of HSP90 chaperone/DNA topoisomerase II/histidine kinase"/>
    <property type="match status" value="1"/>
</dbReference>
<organism evidence="10 11">
    <name type="scientific">Paenibacillus plantarum</name>
    <dbReference type="NCBI Taxonomy" id="2654975"/>
    <lineage>
        <taxon>Bacteria</taxon>
        <taxon>Bacillati</taxon>
        <taxon>Bacillota</taxon>
        <taxon>Bacilli</taxon>
        <taxon>Bacillales</taxon>
        <taxon>Paenibacillaceae</taxon>
        <taxon>Paenibacillus</taxon>
    </lineage>
</organism>
<protein>
    <submittedName>
        <fullName evidence="10">HAMP domain-containing protein</fullName>
    </submittedName>
</protein>
<comment type="subcellular location">
    <subcellularLocation>
        <location evidence="1">Cell membrane</location>
        <topology evidence="1">Multi-pass membrane protein</topology>
    </subcellularLocation>
</comment>
<dbReference type="EMBL" id="WHNY01000062">
    <property type="protein sequence ID" value="NOU66462.1"/>
    <property type="molecule type" value="Genomic_DNA"/>
</dbReference>
<dbReference type="CDD" id="cd06225">
    <property type="entry name" value="HAMP"/>
    <property type="match status" value="1"/>
</dbReference>
<evidence type="ECO:0000313" key="10">
    <source>
        <dbReference type="EMBL" id="NOU66462.1"/>
    </source>
</evidence>
<keyword evidence="2" id="KW-1003">Cell membrane</keyword>
<dbReference type="Gene3D" id="3.30.565.10">
    <property type="entry name" value="Histidine kinase-like ATPase, C-terminal domain"/>
    <property type="match status" value="1"/>
</dbReference>
<dbReference type="SMART" id="SM00304">
    <property type="entry name" value="HAMP"/>
    <property type="match status" value="1"/>
</dbReference>
<evidence type="ECO:0000313" key="11">
    <source>
        <dbReference type="Proteomes" id="UP000653578"/>
    </source>
</evidence>
<evidence type="ECO:0000256" key="6">
    <source>
        <dbReference type="ARBA" id="ARBA00023136"/>
    </source>
</evidence>
<keyword evidence="8" id="KW-1133">Transmembrane helix</keyword>
<evidence type="ECO:0000256" key="7">
    <source>
        <dbReference type="SAM" id="Coils"/>
    </source>
</evidence>
<dbReference type="Gene3D" id="6.10.340.10">
    <property type="match status" value="1"/>
</dbReference>
<dbReference type="InterPro" id="IPR036890">
    <property type="entry name" value="HATPase_C_sf"/>
</dbReference>
<dbReference type="PANTHER" id="PTHR34220:SF7">
    <property type="entry name" value="SENSOR HISTIDINE KINASE YPDA"/>
    <property type="match status" value="1"/>
</dbReference>
<comment type="caution">
    <text evidence="10">The sequence shown here is derived from an EMBL/GenBank/DDBJ whole genome shotgun (WGS) entry which is preliminary data.</text>
</comment>
<dbReference type="Pfam" id="PF00672">
    <property type="entry name" value="HAMP"/>
    <property type="match status" value="1"/>
</dbReference>
<keyword evidence="7" id="KW-0175">Coiled coil</keyword>
<dbReference type="SUPFAM" id="SSF158472">
    <property type="entry name" value="HAMP domain-like"/>
    <property type="match status" value="1"/>
</dbReference>
<evidence type="ECO:0000256" key="5">
    <source>
        <dbReference type="ARBA" id="ARBA00022777"/>
    </source>
</evidence>
<dbReference type="InterPro" id="IPR003594">
    <property type="entry name" value="HATPase_dom"/>
</dbReference>
<evidence type="ECO:0000256" key="4">
    <source>
        <dbReference type="ARBA" id="ARBA00022679"/>
    </source>
</evidence>
<evidence type="ECO:0000256" key="2">
    <source>
        <dbReference type="ARBA" id="ARBA00022475"/>
    </source>
</evidence>
<proteinExistence type="predicted"/>
<evidence type="ECO:0000256" key="3">
    <source>
        <dbReference type="ARBA" id="ARBA00022553"/>
    </source>
</evidence>
<evidence type="ECO:0000256" key="1">
    <source>
        <dbReference type="ARBA" id="ARBA00004651"/>
    </source>
</evidence>
<reference evidence="10 11" key="1">
    <citation type="submission" date="2019-10" db="EMBL/GenBank/DDBJ databases">
        <title>Description of Paenibacillus humi sp. nov.</title>
        <authorList>
            <person name="Carlier A."/>
            <person name="Qi S."/>
        </authorList>
    </citation>
    <scope>NUCLEOTIDE SEQUENCE [LARGE SCALE GENOMIC DNA]</scope>
    <source>
        <strain evidence="10 11">LMG 31461</strain>
    </source>
</reference>
<keyword evidence="5" id="KW-0418">Kinase</keyword>
<keyword evidence="11" id="KW-1185">Reference proteome</keyword>
<dbReference type="PANTHER" id="PTHR34220">
    <property type="entry name" value="SENSOR HISTIDINE KINASE YPDA"/>
    <property type="match status" value="1"/>
</dbReference>
<dbReference type="PROSITE" id="PS50885">
    <property type="entry name" value="HAMP"/>
    <property type="match status" value="1"/>
</dbReference>
<dbReference type="InterPro" id="IPR050640">
    <property type="entry name" value="Bact_2-comp_sensor_kinase"/>
</dbReference>
<evidence type="ECO:0000256" key="8">
    <source>
        <dbReference type="SAM" id="Phobius"/>
    </source>
</evidence>
<dbReference type="Pfam" id="PF02518">
    <property type="entry name" value="HATPase_c"/>
    <property type="match status" value="1"/>
</dbReference>
<dbReference type="SMART" id="SM00387">
    <property type="entry name" value="HATPase_c"/>
    <property type="match status" value="1"/>
</dbReference>
<feature type="coiled-coil region" evidence="7">
    <location>
        <begin position="334"/>
        <end position="373"/>
    </location>
</feature>
<accession>A0ABX1XDB5</accession>
<feature type="domain" description="HAMP" evidence="9">
    <location>
        <begin position="299"/>
        <end position="353"/>
    </location>
</feature>
<dbReference type="InterPro" id="IPR010559">
    <property type="entry name" value="Sig_transdc_His_kin_internal"/>
</dbReference>
<keyword evidence="6 8" id="KW-0472">Membrane</keyword>
<keyword evidence="4" id="KW-0808">Transferase</keyword>
<dbReference type="Proteomes" id="UP000653578">
    <property type="component" value="Unassembled WGS sequence"/>
</dbReference>
<dbReference type="Pfam" id="PF06580">
    <property type="entry name" value="His_kinase"/>
    <property type="match status" value="1"/>
</dbReference>
<dbReference type="RefSeq" id="WP_171632849.1">
    <property type="nucleotide sequence ID" value="NZ_WHNY01000062.1"/>
</dbReference>
<gene>
    <name evidence="10" type="ORF">GC096_20690</name>
</gene>
<sequence>MKNWKIKHKLFTFILGGVLASSGLAWLFVQQSHQLYEQIIYREATDKFYLFSERMEEKLREIDKLSVSILSDPDVQADLKKMKMSPSTYEAFDAANKLKRKLLTYHQTDFSVSSITILDVSGNLLSAGFNASSINDRNKERYRQLANEQNGASIWVGGEEDEETFYTVRDIREIADLNLERLGTLMIGIQASKVMYASSERHGNYDSMLMVASGDRVLFTSNRDLPLPAVRLNGSSVVEIEGKNYLSAQFTLTYTGWTFIHFIPYDAVFSHVKMMKNWLLGLYVFLAIVLLWLGMRFSLSMTRPLEALTHRISSVEKGNFALSEPFNPVKRDEFSILNRNFDKMTERLDALIKENYVKQIQLKEAEYEALKSKVNPHFLYNTLDSIHWMAKGYGHADIARMVKALGDMLRNAIRQKEFVTLREELAHLHNYIMIQQIRFEERLVYCTDIEDNTLDLHLPWMIVQPIVENCLKYGVDAETGRCEISLTVQTQEDRLVLTVQDKGPGIHMQLDRGDCVTDPASDRTGIGLSNINERIQLWFGEAYGIEMERGHIQGAVIRVVLPILVNMPREKRSRG</sequence>
<keyword evidence="3" id="KW-0597">Phosphoprotein</keyword>
<evidence type="ECO:0000259" key="9">
    <source>
        <dbReference type="PROSITE" id="PS50885"/>
    </source>
</evidence>
<dbReference type="InterPro" id="IPR003660">
    <property type="entry name" value="HAMP_dom"/>
</dbReference>
<name>A0ABX1XDB5_9BACL</name>